<feature type="region of interest" description="Disordered" evidence="1">
    <location>
        <begin position="41"/>
        <end position="87"/>
    </location>
</feature>
<protein>
    <submittedName>
        <fullName evidence="2">Putative secreted protein</fullName>
    </submittedName>
</protein>
<reference evidence="2" key="1">
    <citation type="submission" date="2019-12" db="EMBL/GenBank/DDBJ databases">
        <title>An insight into the sialome of adult female Ixodes ricinus ticks feeding for 6 days.</title>
        <authorList>
            <person name="Perner J."/>
            <person name="Ribeiro J.M.C."/>
        </authorList>
    </citation>
    <scope>NUCLEOTIDE SEQUENCE</scope>
    <source>
        <strain evidence="2">Semi-engorged</strain>
        <tissue evidence="2">Salivary glands</tissue>
    </source>
</reference>
<sequence length="87" mass="9289">MEGSRVVLLCCCGCTFIRVATDDAAGDGSTVEVLLLDTLARTSPSPTGRSLPYSSGPMRMRERAPRGPKGHASSGGPRDRLPWSLWL</sequence>
<evidence type="ECO:0000256" key="1">
    <source>
        <dbReference type="SAM" id="MobiDB-lite"/>
    </source>
</evidence>
<accession>A0A6B0U2F5</accession>
<evidence type="ECO:0000313" key="2">
    <source>
        <dbReference type="EMBL" id="MXU85778.1"/>
    </source>
</evidence>
<proteinExistence type="predicted"/>
<name>A0A6B0U2F5_IXORI</name>
<organism evidence="2">
    <name type="scientific">Ixodes ricinus</name>
    <name type="common">Common tick</name>
    <name type="synonym">Acarus ricinus</name>
    <dbReference type="NCBI Taxonomy" id="34613"/>
    <lineage>
        <taxon>Eukaryota</taxon>
        <taxon>Metazoa</taxon>
        <taxon>Ecdysozoa</taxon>
        <taxon>Arthropoda</taxon>
        <taxon>Chelicerata</taxon>
        <taxon>Arachnida</taxon>
        <taxon>Acari</taxon>
        <taxon>Parasitiformes</taxon>
        <taxon>Ixodida</taxon>
        <taxon>Ixodoidea</taxon>
        <taxon>Ixodidae</taxon>
        <taxon>Ixodinae</taxon>
        <taxon>Ixodes</taxon>
    </lineage>
</organism>
<dbReference type="AlphaFoldDB" id="A0A6B0U2F5"/>
<dbReference type="EMBL" id="GIFC01003695">
    <property type="protein sequence ID" value="MXU85778.1"/>
    <property type="molecule type" value="Transcribed_RNA"/>
</dbReference>